<dbReference type="InterPro" id="IPR036890">
    <property type="entry name" value="HATPase_C_sf"/>
</dbReference>
<gene>
    <name evidence="6" type="ORF">WJX72_006664</name>
</gene>
<comment type="caution">
    <text evidence="6">The sequence shown here is derived from an EMBL/GenBank/DDBJ whole genome shotgun (WGS) entry which is preliminary data.</text>
</comment>
<dbReference type="PROSITE" id="PS00058">
    <property type="entry name" value="DNA_MISMATCH_REPAIR_1"/>
    <property type="match status" value="1"/>
</dbReference>
<dbReference type="GO" id="GO:0140664">
    <property type="term" value="F:ATP-dependent DNA damage sensor activity"/>
    <property type="evidence" value="ECO:0007669"/>
    <property type="project" value="InterPro"/>
</dbReference>
<dbReference type="FunFam" id="3.30.1370.100:FF:000001">
    <property type="entry name" value="Mismatch repair endonuclease pms1, putative"/>
    <property type="match status" value="1"/>
</dbReference>
<dbReference type="Pfam" id="PF08676">
    <property type="entry name" value="MutL_C"/>
    <property type="match status" value="1"/>
</dbReference>
<feature type="domain" description="MutL C-terminal dimerisation" evidence="4">
    <location>
        <begin position="556"/>
        <end position="697"/>
    </location>
</feature>
<feature type="compositionally biased region" description="Low complexity" evidence="3">
    <location>
        <begin position="381"/>
        <end position="394"/>
    </location>
</feature>
<dbReference type="InterPro" id="IPR014790">
    <property type="entry name" value="MutL_C"/>
</dbReference>
<dbReference type="InterPro" id="IPR014721">
    <property type="entry name" value="Ribsml_uS5_D2-typ_fold_subgr"/>
</dbReference>
<comment type="similarity">
    <text evidence="1">Belongs to the DNA mismatch repair MutL/HexB family.</text>
</comment>
<dbReference type="InterPro" id="IPR013507">
    <property type="entry name" value="DNA_mismatch_S5_2-like"/>
</dbReference>
<dbReference type="Pfam" id="PF01119">
    <property type="entry name" value="DNA_mis_repair"/>
    <property type="match status" value="1"/>
</dbReference>
<dbReference type="PANTHER" id="PTHR10073">
    <property type="entry name" value="DNA MISMATCH REPAIR PROTEIN MLH, PMS, MUTL"/>
    <property type="match status" value="1"/>
</dbReference>
<dbReference type="CDD" id="cd16926">
    <property type="entry name" value="HATPase_MutL-MLH-PMS-like"/>
    <property type="match status" value="1"/>
</dbReference>
<dbReference type="EMBL" id="JALJOR010000011">
    <property type="protein sequence ID" value="KAK9808938.1"/>
    <property type="molecule type" value="Genomic_DNA"/>
</dbReference>
<dbReference type="GO" id="GO:0005524">
    <property type="term" value="F:ATP binding"/>
    <property type="evidence" value="ECO:0007669"/>
    <property type="project" value="InterPro"/>
</dbReference>
<dbReference type="NCBIfam" id="TIGR00585">
    <property type="entry name" value="mutl"/>
    <property type="match status" value="1"/>
</dbReference>
<dbReference type="CDD" id="cd03484">
    <property type="entry name" value="MutL_Trans_hPMS_2_like"/>
    <property type="match status" value="1"/>
</dbReference>
<dbReference type="GO" id="GO:0030983">
    <property type="term" value="F:mismatched DNA binding"/>
    <property type="evidence" value="ECO:0007669"/>
    <property type="project" value="InterPro"/>
</dbReference>
<dbReference type="SMART" id="SM00853">
    <property type="entry name" value="MutL_C"/>
    <property type="match status" value="1"/>
</dbReference>
<evidence type="ECO:0000256" key="1">
    <source>
        <dbReference type="ARBA" id="ARBA00006082"/>
    </source>
</evidence>
<sequence>MQHSGKAIRAIDQATVHRIASGQVILDLATAVKELVENALDAGASVIEVRLKEYGSELVEVADNGAGISPDNHASLALKHHTSKLEAFGDLQALSTFGFRGEALSSLCALTDLSVTTRTPSQPAGVRLTYDRRGRLIGQAAAARAAGTTVSLKDLFKPLPVRHKEFLRHLKREYAKLLTLLQAYAIISTGVRLLCTNQVGAGARSTVISTQEGSTMRDNLITVFGTRTVGAMEALPSTAQGSRLIEGFVSRASVGCARSASDRQFFFVNGRPVDLPKVGKLLNELYRSLSTSAASASKPIAILNFVMPPDSFDVNVTPDKRKVFLHEEAGLLDSLQMVLQQAWGAAQSTFATQDTLGVTQQGRSAERQGLPQTKRRKLGAPQPDSPQSSPLSEPAVGCPRPESCEEQGEPALPGTCGLGCQGMQGRTSHQSTESAPQELSQLQWGMRDAAPAIEDAVEVHHTSLRQVLAEQPSLAAQSCSQVQEPRQPAASEPPLGNEMMVTLNLLAMRRRLKATRQLAPARASEANTGLQKQDALMMPGTGSRVFDKRDFRNMQVLGQFNMGFILARLGQDLFIVDQHASDEKYNFERLQQSLVLKRQPLVCPLPLDLAPADAVTLRDNMETVRRNGFDVRDSAGGLELLAVPFSKNVTFGPEDLEELVTLLRVGSATASTARPSRVRAMLAVRACRSSIMIGRALNRAIMQTILVHLAALDSPWTCPHGRPTMRHLAVLPKATT</sequence>
<keyword evidence="7" id="KW-1185">Reference proteome</keyword>
<accession>A0AAW1PGC8</accession>
<dbReference type="SMART" id="SM01340">
    <property type="entry name" value="DNA_mis_repair"/>
    <property type="match status" value="1"/>
</dbReference>
<dbReference type="Proteomes" id="UP001489004">
    <property type="component" value="Unassembled WGS sequence"/>
</dbReference>
<evidence type="ECO:0000313" key="6">
    <source>
        <dbReference type="EMBL" id="KAK9808938.1"/>
    </source>
</evidence>
<dbReference type="FunFam" id="3.30.565.10:FF:000014">
    <property type="entry name" value="Mismatch repair endonuclease pms1, putative"/>
    <property type="match status" value="1"/>
</dbReference>
<dbReference type="InterPro" id="IPR002099">
    <property type="entry name" value="MutL/Mlh/PMS"/>
</dbReference>
<reference evidence="6 7" key="1">
    <citation type="journal article" date="2024" name="Nat. Commun.">
        <title>Phylogenomics reveals the evolutionary origins of lichenization in chlorophyte algae.</title>
        <authorList>
            <person name="Puginier C."/>
            <person name="Libourel C."/>
            <person name="Otte J."/>
            <person name="Skaloud P."/>
            <person name="Haon M."/>
            <person name="Grisel S."/>
            <person name="Petersen M."/>
            <person name="Berrin J.G."/>
            <person name="Delaux P.M."/>
            <person name="Dal Grande F."/>
            <person name="Keller J."/>
        </authorList>
    </citation>
    <scope>NUCLEOTIDE SEQUENCE [LARGE SCALE GENOMIC DNA]</scope>
    <source>
        <strain evidence="6 7">SAG 2043</strain>
    </source>
</reference>
<dbReference type="InterPro" id="IPR042121">
    <property type="entry name" value="MutL_C_regsub"/>
</dbReference>
<dbReference type="SUPFAM" id="SSF118116">
    <property type="entry name" value="DNA mismatch repair protein MutL"/>
    <property type="match status" value="1"/>
</dbReference>
<dbReference type="Gene3D" id="3.30.1370.100">
    <property type="entry name" value="MutL, C-terminal domain, regulatory subdomain"/>
    <property type="match status" value="1"/>
</dbReference>
<evidence type="ECO:0000259" key="5">
    <source>
        <dbReference type="SMART" id="SM01340"/>
    </source>
</evidence>
<dbReference type="InterPro" id="IPR038973">
    <property type="entry name" value="MutL/Mlh/Pms-like"/>
</dbReference>
<dbReference type="InterPro" id="IPR020568">
    <property type="entry name" value="Ribosomal_Su5_D2-typ_SF"/>
</dbReference>
<dbReference type="Gene3D" id="3.30.565.10">
    <property type="entry name" value="Histidine kinase-like ATPase, C-terminal domain"/>
    <property type="match status" value="1"/>
</dbReference>
<dbReference type="Gene3D" id="3.30.1540.20">
    <property type="entry name" value="MutL, C-terminal domain, dimerisation subdomain"/>
    <property type="match status" value="1"/>
</dbReference>
<keyword evidence="2" id="KW-0227">DNA damage</keyword>
<dbReference type="SUPFAM" id="SSF55874">
    <property type="entry name" value="ATPase domain of HSP90 chaperone/DNA topoisomerase II/histidine kinase"/>
    <property type="match status" value="1"/>
</dbReference>
<protein>
    <recommendedName>
        <fullName evidence="8">PMS1</fullName>
    </recommendedName>
</protein>
<feature type="domain" description="DNA mismatch repair protein S5" evidence="5">
    <location>
        <begin position="220"/>
        <end position="344"/>
    </location>
</feature>
<dbReference type="GO" id="GO:0006298">
    <property type="term" value="P:mismatch repair"/>
    <property type="evidence" value="ECO:0007669"/>
    <property type="project" value="InterPro"/>
</dbReference>
<feature type="region of interest" description="Disordered" evidence="3">
    <location>
        <begin position="476"/>
        <end position="495"/>
    </location>
</feature>
<dbReference type="SUPFAM" id="SSF54211">
    <property type="entry name" value="Ribosomal protein S5 domain 2-like"/>
    <property type="match status" value="1"/>
</dbReference>
<feature type="region of interest" description="Disordered" evidence="3">
    <location>
        <begin position="357"/>
        <end position="410"/>
    </location>
</feature>
<evidence type="ECO:0008006" key="8">
    <source>
        <dbReference type="Google" id="ProtNLM"/>
    </source>
</evidence>
<proteinExistence type="inferred from homology"/>
<dbReference type="InterPro" id="IPR014762">
    <property type="entry name" value="DNA_mismatch_repair_CS"/>
</dbReference>
<evidence type="ECO:0000313" key="7">
    <source>
        <dbReference type="Proteomes" id="UP001489004"/>
    </source>
</evidence>
<evidence type="ECO:0000256" key="2">
    <source>
        <dbReference type="ARBA" id="ARBA00022763"/>
    </source>
</evidence>
<dbReference type="GO" id="GO:0032389">
    <property type="term" value="C:MutLalpha complex"/>
    <property type="evidence" value="ECO:0007669"/>
    <property type="project" value="TreeGrafter"/>
</dbReference>
<name>A0AAW1PGC8_9CHLO</name>
<dbReference type="PANTHER" id="PTHR10073:SF52">
    <property type="entry name" value="MISMATCH REPAIR ENDONUCLEASE PMS2"/>
    <property type="match status" value="1"/>
</dbReference>
<dbReference type="InterPro" id="IPR037198">
    <property type="entry name" value="MutL_C_sf"/>
</dbReference>
<organism evidence="6 7">
    <name type="scientific">[Myrmecia] bisecta</name>
    <dbReference type="NCBI Taxonomy" id="41462"/>
    <lineage>
        <taxon>Eukaryota</taxon>
        <taxon>Viridiplantae</taxon>
        <taxon>Chlorophyta</taxon>
        <taxon>core chlorophytes</taxon>
        <taxon>Trebouxiophyceae</taxon>
        <taxon>Trebouxiales</taxon>
        <taxon>Trebouxiaceae</taxon>
        <taxon>Myrmecia</taxon>
    </lineage>
</organism>
<dbReference type="InterPro" id="IPR042120">
    <property type="entry name" value="MutL_C_dimsub"/>
</dbReference>
<evidence type="ECO:0000259" key="4">
    <source>
        <dbReference type="SMART" id="SM00853"/>
    </source>
</evidence>
<dbReference type="AlphaFoldDB" id="A0AAW1PGC8"/>
<evidence type="ECO:0000256" key="3">
    <source>
        <dbReference type="SAM" id="MobiDB-lite"/>
    </source>
</evidence>
<dbReference type="Gene3D" id="3.30.230.10">
    <property type="match status" value="1"/>
</dbReference>
<dbReference type="GO" id="GO:0016887">
    <property type="term" value="F:ATP hydrolysis activity"/>
    <property type="evidence" value="ECO:0007669"/>
    <property type="project" value="InterPro"/>
</dbReference>
<dbReference type="Pfam" id="PF13589">
    <property type="entry name" value="HATPase_c_3"/>
    <property type="match status" value="1"/>
</dbReference>